<name>A0A5A9PFJ7_9TELE</name>
<sequence length="105" mass="11889">MQIHKLARSQDLLEERGGKAKGAVSAGDRIELGSLKPCGWLASGSETVMGEKTKPAKQQIIRHREERAVGVQRRRPKAAVPQRTEIDTKLLQFCLERRETEKRQE</sequence>
<keyword evidence="2" id="KW-1185">Reference proteome</keyword>
<evidence type="ECO:0000313" key="1">
    <source>
        <dbReference type="EMBL" id="KAA0719931.1"/>
    </source>
</evidence>
<dbReference type="EMBL" id="SOYY01000006">
    <property type="protein sequence ID" value="KAA0719931.1"/>
    <property type="molecule type" value="Genomic_DNA"/>
</dbReference>
<dbReference type="Proteomes" id="UP000324632">
    <property type="component" value="Chromosome 6"/>
</dbReference>
<evidence type="ECO:0000313" key="2">
    <source>
        <dbReference type="Proteomes" id="UP000324632"/>
    </source>
</evidence>
<accession>A0A5A9PFJ7</accession>
<organism evidence="1 2">
    <name type="scientific">Triplophysa tibetana</name>
    <dbReference type="NCBI Taxonomy" id="1572043"/>
    <lineage>
        <taxon>Eukaryota</taxon>
        <taxon>Metazoa</taxon>
        <taxon>Chordata</taxon>
        <taxon>Craniata</taxon>
        <taxon>Vertebrata</taxon>
        <taxon>Euteleostomi</taxon>
        <taxon>Actinopterygii</taxon>
        <taxon>Neopterygii</taxon>
        <taxon>Teleostei</taxon>
        <taxon>Ostariophysi</taxon>
        <taxon>Cypriniformes</taxon>
        <taxon>Nemacheilidae</taxon>
        <taxon>Triplophysa</taxon>
    </lineage>
</organism>
<gene>
    <name evidence="1" type="ORF">E1301_Tti023789</name>
</gene>
<dbReference type="AlphaFoldDB" id="A0A5A9PFJ7"/>
<proteinExistence type="predicted"/>
<protein>
    <submittedName>
        <fullName evidence="1">Uncharacterized protein</fullName>
    </submittedName>
</protein>
<reference evidence="1 2" key="1">
    <citation type="journal article" date="2019" name="Mol. Ecol. Resour.">
        <title>Chromosome-level genome assembly of Triplophysa tibetana, a fish adapted to the harsh high-altitude environment of the Tibetan Plateau.</title>
        <authorList>
            <person name="Yang X."/>
            <person name="Liu H."/>
            <person name="Ma Z."/>
            <person name="Zou Y."/>
            <person name="Zou M."/>
            <person name="Mao Y."/>
            <person name="Li X."/>
            <person name="Wang H."/>
            <person name="Chen T."/>
            <person name="Wang W."/>
            <person name="Yang R."/>
        </authorList>
    </citation>
    <scope>NUCLEOTIDE SEQUENCE [LARGE SCALE GENOMIC DNA]</scope>
    <source>
        <strain evidence="1">TTIB1903HZAU</strain>
        <tissue evidence="1">Muscle</tissue>
    </source>
</reference>
<comment type="caution">
    <text evidence="1">The sequence shown here is derived from an EMBL/GenBank/DDBJ whole genome shotgun (WGS) entry which is preliminary data.</text>
</comment>